<organism evidence="1 2">
    <name type="scientific">Solea senegalensis</name>
    <name type="common">Senegalese sole</name>
    <dbReference type="NCBI Taxonomy" id="28829"/>
    <lineage>
        <taxon>Eukaryota</taxon>
        <taxon>Metazoa</taxon>
        <taxon>Chordata</taxon>
        <taxon>Craniata</taxon>
        <taxon>Vertebrata</taxon>
        <taxon>Euteleostomi</taxon>
        <taxon>Actinopterygii</taxon>
        <taxon>Neopterygii</taxon>
        <taxon>Teleostei</taxon>
        <taxon>Neoteleostei</taxon>
        <taxon>Acanthomorphata</taxon>
        <taxon>Carangaria</taxon>
        <taxon>Pleuronectiformes</taxon>
        <taxon>Pleuronectoidei</taxon>
        <taxon>Soleidae</taxon>
        <taxon>Solea</taxon>
    </lineage>
</organism>
<dbReference type="AlphaFoldDB" id="A0AAV6REF2"/>
<evidence type="ECO:0000313" key="2">
    <source>
        <dbReference type="Proteomes" id="UP000693946"/>
    </source>
</evidence>
<dbReference type="EMBL" id="JAGKHQ010000012">
    <property type="protein sequence ID" value="KAG7502337.1"/>
    <property type="molecule type" value="Genomic_DNA"/>
</dbReference>
<name>A0AAV6REF2_SOLSE</name>
<sequence length="121" mass="13581">MCRVRLARNRESNWANEFLGRALSCNYTLTCLTILLPLNPAVLLYLPTATTTTTALLFSQHRPRMHGDTDKYTEKFSVVGIASALKFSDIKRKYSAVDMDHCGRDCDLQIAGCHHDEMGAD</sequence>
<accession>A0AAV6REF2</accession>
<gene>
    <name evidence="1" type="ORF">JOB18_017820</name>
</gene>
<protein>
    <submittedName>
        <fullName evidence="1">Uncharacterized protein</fullName>
    </submittedName>
</protein>
<keyword evidence="2" id="KW-1185">Reference proteome</keyword>
<reference evidence="1 2" key="1">
    <citation type="journal article" date="2021" name="Sci. Rep.">
        <title>Chromosome anchoring in Senegalese sole (Solea senegalensis) reveals sex-associated markers and genome rearrangements in flatfish.</title>
        <authorList>
            <person name="Guerrero-Cozar I."/>
            <person name="Gomez-Garrido J."/>
            <person name="Berbel C."/>
            <person name="Martinez-Blanch J.F."/>
            <person name="Alioto T."/>
            <person name="Claros M.G."/>
            <person name="Gagnaire P.A."/>
            <person name="Manchado M."/>
        </authorList>
    </citation>
    <scope>NUCLEOTIDE SEQUENCE [LARGE SCALE GENOMIC DNA]</scope>
    <source>
        <strain evidence="1">Sse05_10M</strain>
    </source>
</reference>
<dbReference type="Proteomes" id="UP000693946">
    <property type="component" value="Linkage Group LG2"/>
</dbReference>
<evidence type="ECO:0000313" key="1">
    <source>
        <dbReference type="EMBL" id="KAG7502337.1"/>
    </source>
</evidence>
<comment type="caution">
    <text evidence="1">The sequence shown here is derived from an EMBL/GenBank/DDBJ whole genome shotgun (WGS) entry which is preliminary data.</text>
</comment>
<proteinExistence type="predicted"/>